<comment type="caution">
    <text evidence="1">The sequence shown here is derived from an EMBL/GenBank/DDBJ whole genome shotgun (WGS) entry which is preliminary data.</text>
</comment>
<sequence length="124" mass="14013">MSNTQINTVDSAYSTALLCLDYYQDLKDTADTLTQSALQSAVDRIGPDWHLDPSSWESVDTELVRGLREALQDHLRTPPESILIETLGETLAKDEYRDQWEGLTVEELEEVWQSLADHLLLGHA</sequence>
<reference evidence="1" key="1">
    <citation type="journal article" date="2021" name="Proc. Natl. Acad. Sci. U.S.A.">
        <title>Global biogeography of chemosynthetic symbionts reveals both localized and globally distributed symbiont groups. .</title>
        <authorList>
            <person name="Osvatic J.T."/>
            <person name="Wilkins L.G.E."/>
            <person name="Leibrecht L."/>
            <person name="Leray M."/>
            <person name="Zauner S."/>
            <person name="Polzin J."/>
            <person name="Camacho Y."/>
            <person name="Gros O."/>
            <person name="van Gils J.A."/>
            <person name="Eisen J.A."/>
            <person name="Petersen J.M."/>
            <person name="Yuen B."/>
        </authorList>
    </citation>
    <scope>NUCLEOTIDE SEQUENCE</scope>
    <source>
        <strain evidence="1">MAGL173</strain>
    </source>
</reference>
<proteinExistence type="predicted"/>
<protein>
    <submittedName>
        <fullName evidence="1">Uncharacterized protein</fullName>
    </submittedName>
</protein>
<evidence type="ECO:0000313" key="1">
    <source>
        <dbReference type="EMBL" id="MCG7940020.1"/>
    </source>
</evidence>
<gene>
    <name evidence="1" type="ORF">JAZ04_14355</name>
</gene>
<name>A0A9E4K729_9GAMM</name>
<dbReference type="AlphaFoldDB" id="A0A9E4K729"/>
<accession>A0A9E4K729</accession>
<dbReference type="EMBL" id="JAEPDI010000012">
    <property type="protein sequence ID" value="MCG7940020.1"/>
    <property type="molecule type" value="Genomic_DNA"/>
</dbReference>
<evidence type="ECO:0000313" key="2">
    <source>
        <dbReference type="Proteomes" id="UP000886687"/>
    </source>
</evidence>
<dbReference type="Proteomes" id="UP000886687">
    <property type="component" value="Unassembled WGS sequence"/>
</dbReference>
<organism evidence="1 2">
    <name type="scientific">Candidatus Thiodiazotropha lotti</name>
    <dbReference type="NCBI Taxonomy" id="2792787"/>
    <lineage>
        <taxon>Bacteria</taxon>
        <taxon>Pseudomonadati</taxon>
        <taxon>Pseudomonadota</taxon>
        <taxon>Gammaproteobacteria</taxon>
        <taxon>Chromatiales</taxon>
        <taxon>Sedimenticolaceae</taxon>
        <taxon>Candidatus Thiodiazotropha</taxon>
    </lineage>
</organism>